<dbReference type="InterPro" id="IPR036388">
    <property type="entry name" value="WH-like_DNA-bd_sf"/>
</dbReference>
<dbReference type="Gene3D" id="1.10.1740.10">
    <property type="match status" value="1"/>
</dbReference>
<organism evidence="7 8">
    <name type="scientific">Sphingobacterium thalpophilum</name>
    <dbReference type="NCBI Taxonomy" id="259"/>
    <lineage>
        <taxon>Bacteria</taxon>
        <taxon>Pseudomonadati</taxon>
        <taxon>Bacteroidota</taxon>
        <taxon>Sphingobacteriia</taxon>
        <taxon>Sphingobacteriales</taxon>
        <taxon>Sphingobacteriaceae</taxon>
        <taxon>Sphingobacterium</taxon>
    </lineage>
</organism>
<dbReference type="InterPro" id="IPR007627">
    <property type="entry name" value="RNA_pol_sigma70_r2"/>
</dbReference>
<dbReference type="EMBL" id="JBEOQB010000005">
    <property type="protein sequence ID" value="MEZ0453664.1"/>
    <property type="molecule type" value="Genomic_DNA"/>
</dbReference>
<dbReference type="Pfam" id="PF08281">
    <property type="entry name" value="Sigma70_r4_2"/>
    <property type="match status" value="1"/>
</dbReference>
<protein>
    <submittedName>
        <fullName evidence="7">RNA polymerase sigma-70 factor</fullName>
    </submittedName>
</protein>
<dbReference type="InterPro" id="IPR039425">
    <property type="entry name" value="RNA_pol_sigma-70-like"/>
</dbReference>
<reference evidence="7 8" key="1">
    <citation type="submission" date="2024-06" db="EMBL/GenBank/DDBJ databases">
        <title>Soil Sphingobacterium thalpophilum.</title>
        <authorList>
            <person name="Yang J."/>
            <person name="Li J."/>
        </authorList>
    </citation>
    <scope>NUCLEOTIDE SEQUENCE [LARGE SCALE GENOMIC DNA]</scope>
    <source>
        <strain evidence="7 8">22g91tb</strain>
    </source>
</reference>
<evidence type="ECO:0000256" key="3">
    <source>
        <dbReference type="ARBA" id="ARBA00023082"/>
    </source>
</evidence>
<dbReference type="InterPro" id="IPR000792">
    <property type="entry name" value="Tscrpt_reg_LuxR_C"/>
</dbReference>
<dbReference type="Pfam" id="PF04542">
    <property type="entry name" value="Sigma70_r2"/>
    <property type="match status" value="1"/>
</dbReference>
<evidence type="ECO:0000259" key="6">
    <source>
        <dbReference type="Pfam" id="PF08281"/>
    </source>
</evidence>
<dbReference type="PANTHER" id="PTHR43133:SF46">
    <property type="entry name" value="RNA POLYMERASE SIGMA-70 FACTOR ECF SUBFAMILY"/>
    <property type="match status" value="1"/>
</dbReference>
<dbReference type="InterPro" id="IPR013324">
    <property type="entry name" value="RNA_pol_sigma_r3/r4-like"/>
</dbReference>
<dbReference type="RefSeq" id="WP_370483287.1">
    <property type="nucleotide sequence ID" value="NZ_CP162525.1"/>
</dbReference>
<keyword evidence="4" id="KW-0804">Transcription</keyword>
<dbReference type="InterPro" id="IPR013325">
    <property type="entry name" value="RNA_pol_sigma_r2"/>
</dbReference>
<comment type="caution">
    <text evidence="7">The sequence shown here is derived from an EMBL/GenBank/DDBJ whole genome shotgun (WGS) entry which is preliminary data.</text>
</comment>
<gene>
    <name evidence="7" type="ORF">ABTW24_18890</name>
</gene>
<dbReference type="InterPro" id="IPR014284">
    <property type="entry name" value="RNA_pol_sigma-70_dom"/>
</dbReference>
<evidence type="ECO:0000256" key="4">
    <source>
        <dbReference type="ARBA" id="ARBA00023163"/>
    </source>
</evidence>
<dbReference type="SUPFAM" id="SSF88946">
    <property type="entry name" value="Sigma2 domain of RNA polymerase sigma factors"/>
    <property type="match status" value="1"/>
</dbReference>
<evidence type="ECO:0000256" key="2">
    <source>
        <dbReference type="ARBA" id="ARBA00023015"/>
    </source>
</evidence>
<evidence type="ECO:0000313" key="8">
    <source>
        <dbReference type="Proteomes" id="UP001566204"/>
    </source>
</evidence>
<dbReference type="Proteomes" id="UP001566204">
    <property type="component" value="Unassembled WGS sequence"/>
</dbReference>
<dbReference type="PANTHER" id="PTHR43133">
    <property type="entry name" value="RNA POLYMERASE ECF-TYPE SIGMA FACTO"/>
    <property type="match status" value="1"/>
</dbReference>
<feature type="domain" description="RNA polymerase sigma factor 70 region 4 type 2" evidence="6">
    <location>
        <begin position="126"/>
        <end position="178"/>
    </location>
</feature>
<name>A0ABV4HKE1_9SPHI</name>
<keyword evidence="2" id="KW-0805">Transcription regulation</keyword>
<dbReference type="NCBIfam" id="TIGR02937">
    <property type="entry name" value="sigma70-ECF"/>
    <property type="match status" value="1"/>
</dbReference>
<feature type="domain" description="RNA polymerase sigma-70 region 2" evidence="5">
    <location>
        <begin position="28"/>
        <end position="88"/>
    </location>
</feature>
<keyword evidence="3" id="KW-0731">Sigma factor</keyword>
<comment type="similarity">
    <text evidence="1">Belongs to the sigma-70 factor family. ECF subfamily.</text>
</comment>
<sequence>MLNYKNYSDHELLTLFNTSDERVLIEIYNRYWEKMLAVAFNRLGNLEEAEECVQDVLCKLWKLRSTFSLQNEKLSSYLARAVRNQTFNIIYQNRQKRQKLEGYHQDESTIDLLSPERQLIIQELQQQIDRAIKNLPPQCQLVFVLNKNEGLTAKEIADKLNISENTVKSHLKKAKKDLGNNTEFLTLLVFFSLYWRY</sequence>
<evidence type="ECO:0000256" key="1">
    <source>
        <dbReference type="ARBA" id="ARBA00010641"/>
    </source>
</evidence>
<evidence type="ECO:0000259" key="5">
    <source>
        <dbReference type="Pfam" id="PF04542"/>
    </source>
</evidence>
<dbReference type="PRINTS" id="PR00038">
    <property type="entry name" value="HTHLUXR"/>
</dbReference>
<dbReference type="NCBIfam" id="TIGR02985">
    <property type="entry name" value="Sig70_bacteroi1"/>
    <property type="match status" value="1"/>
</dbReference>
<dbReference type="CDD" id="cd06171">
    <property type="entry name" value="Sigma70_r4"/>
    <property type="match status" value="1"/>
</dbReference>
<evidence type="ECO:0000313" key="7">
    <source>
        <dbReference type="EMBL" id="MEZ0453664.1"/>
    </source>
</evidence>
<proteinExistence type="inferred from homology"/>
<keyword evidence="8" id="KW-1185">Reference proteome</keyword>
<accession>A0ABV4HKE1</accession>
<dbReference type="SUPFAM" id="SSF88659">
    <property type="entry name" value="Sigma3 and sigma4 domains of RNA polymerase sigma factors"/>
    <property type="match status" value="1"/>
</dbReference>
<dbReference type="Gene3D" id="1.10.10.10">
    <property type="entry name" value="Winged helix-like DNA-binding domain superfamily/Winged helix DNA-binding domain"/>
    <property type="match status" value="1"/>
</dbReference>
<dbReference type="InterPro" id="IPR014327">
    <property type="entry name" value="RNA_pol_sigma70_bacteroid"/>
</dbReference>
<dbReference type="InterPro" id="IPR013249">
    <property type="entry name" value="RNA_pol_sigma70_r4_t2"/>
</dbReference>